<feature type="region of interest" description="Disordered" evidence="1">
    <location>
        <begin position="79"/>
        <end position="121"/>
    </location>
</feature>
<gene>
    <name evidence="2" type="ORF">WMY93_020732</name>
</gene>
<proteinExistence type="predicted"/>
<evidence type="ECO:0000256" key="1">
    <source>
        <dbReference type="SAM" id="MobiDB-lite"/>
    </source>
</evidence>
<organism evidence="2 3">
    <name type="scientific">Mugilogobius chulae</name>
    <name type="common">yellowstripe goby</name>
    <dbReference type="NCBI Taxonomy" id="88201"/>
    <lineage>
        <taxon>Eukaryota</taxon>
        <taxon>Metazoa</taxon>
        <taxon>Chordata</taxon>
        <taxon>Craniata</taxon>
        <taxon>Vertebrata</taxon>
        <taxon>Euteleostomi</taxon>
        <taxon>Actinopterygii</taxon>
        <taxon>Neopterygii</taxon>
        <taxon>Teleostei</taxon>
        <taxon>Neoteleostei</taxon>
        <taxon>Acanthomorphata</taxon>
        <taxon>Gobiaria</taxon>
        <taxon>Gobiiformes</taxon>
        <taxon>Gobioidei</taxon>
        <taxon>Gobiidae</taxon>
        <taxon>Gobionellinae</taxon>
        <taxon>Mugilogobius</taxon>
    </lineage>
</organism>
<reference evidence="3" key="1">
    <citation type="submission" date="2024-04" db="EMBL/GenBank/DDBJ databases">
        <title>Salinicola lusitanus LLJ914,a marine bacterium isolated from the Okinawa Trough.</title>
        <authorList>
            <person name="Li J."/>
        </authorList>
    </citation>
    <scope>NUCLEOTIDE SEQUENCE [LARGE SCALE GENOMIC DNA]</scope>
</reference>
<evidence type="ECO:0000313" key="3">
    <source>
        <dbReference type="Proteomes" id="UP001460270"/>
    </source>
</evidence>
<dbReference type="Proteomes" id="UP001460270">
    <property type="component" value="Unassembled WGS sequence"/>
</dbReference>
<sequence>MYIVLVQSWFSPGSVLAQSWFSPGSVLLVQSWFSPGSVLLVQSWFSPGSVLLAQSWFSPGSVLLAQSWFSPDVLLSSHPGRDTTPAPAHKGPVRPLDGPRSRRRGPGGPNTHTPSLRPLCGRIDRRGAAGVGDIRDTGFGV</sequence>
<evidence type="ECO:0000313" key="2">
    <source>
        <dbReference type="EMBL" id="KAK7895407.1"/>
    </source>
</evidence>
<dbReference type="EMBL" id="JBBPFD010000015">
    <property type="protein sequence ID" value="KAK7895407.1"/>
    <property type="molecule type" value="Genomic_DNA"/>
</dbReference>
<accession>A0AAW0NDL0</accession>
<comment type="caution">
    <text evidence="2">The sequence shown here is derived from an EMBL/GenBank/DDBJ whole genome shotgun (WGS) entry which is preliminary data.</text>
</comment>
<dbReference type="AlphaFoldDB" id="A0AAW0NDL0"/>
<keyword evidence="3" id="KW-1185">Reference proteome</keyword>
<name>A0AAW0NDL0_9GOBI</name>
<protein>
    <submittedName>
        <fullName evidence="2">Uncharacterized protein</fullName>
    </submittedName>
</protein>